<feature type="repeat" description="WD" evidence="9">
    <location>
        <begin position="443"/>
        <end position="484"/>
    </location>
</feature>
<dbReference type="Pfam" id="PF24805">
    <property type="entry name" value="EIF3I"/>
    <property type="match status" value="1"/>
</dbReference>
<dbReference type="InterPro" id="IPR001680">
    <property type="entry name" value="WD40_rpt"/>
</dbReference>
<evidence type="ECO:0000313" key="12">
    <source>
        <dbReference type="Proteomes" id="UP000694906"/>
    </source>
</evidence>
<dbReference type="FunFam" id="3.10.20.230:FF:000004">
    <property type="entry name" value="Doublecortin domain containing 2"/>
    <property type="match status" value="1"/>
</dbReference>
<proteinExistence type="inferred from homology"/>
<dbReference type="PROSITE" id="PS50082">
    <property type="entry name" value="WD_REPEATS_2"/>
    <property type="match status" value="4"/>
</dbReference>
<evidence type="ECO:0000256" key="4">
    <source>
        <dbReference type="ARBA" id="ARBA00022737"/>
    </source>
</evidence>
<feature type="region of interest" description="Disordered" evidence="10">
    <location>
        <begin position="263"/>
        <end position="360"/>
    </location>
</feature>
<keyword evidence="2 8" id="KW-0396">Initiation factor</keyword>
<comment type="similarity">
    <text evidence="6">Belongs to the WD repeat STRAP family.</text>
</comment>
<sequence length="720" mass="80389">MAAAKRVVVYRNGDPFFPGRQLVVTQRRFPTMEAFLYEVTSAVQAPLAVRALYTPGDGHHVTDLADLQNGGQYVAAGFERFHKLHYLLPRGKDPGGKSSRLQDSSMTHQQRDGALGQWLPAGAPCYIHVFRNGDLLSPPFSLKLSQAAIRDWETVLKLLTEKVKLKTGAVRKLCTLEGLPLSAGEALVSGHYYVAVGEDDFKGLPYLELLVPSPSLPRGCWYVCGRCRVTGRGETSGLHALTPCHPLLTTSLSSCHCRYPPDQKYRPRRQGAQDRMAQASQPSPKEPERIEPSAFYARPQQGIQPRSKPPTLSFPSGSKGVYRAPHPRREMAGAQEVAYSEDTWTEEPLDERTKPRLPQDCLIPFRGGSYEPNRKWPESLFRFHSRCHSSSVIAGMKPILLQGHERSITQIKYNREGDLLFTVAKDPIVNVWYSVNGERLGTYMGHTGAVWCVDADWDTKHVLTGSADNSCRLWDCETGKQLALLKTNSAVRTCGFDFGGNIIMFSTDKQMGYQCFVSFFDLRDPSQIDSNEPYMKIPCNDSKITSAVWGPLGECIIAGHESGELNQYSAKSGEVLVNVKEHSRQINDIQLSRDMTMFVTASKDNTAKLFDSTSLKHQKTFRTERPVNSAALSPNYDHVVLGGGQEAMDVTTTSTRIGKFEARFFHLAFEEEFGRVKGHFGPINSVAFHPDGKSYSSGGEDGYVRIHYFDPQYFEFEFEA</sequence>
<dbReference type="SUPFAM" id="SSF50978">
    <property type="entry name" value="WD40 repeat-like"/>
    <property type="match status" value="1"/>
</dbReference>
<feature type="domain" description="Doublecortin" evidence="11">
    <location>
        <begin position="125"/>
        <end position="207"/>
    </location>
</feature>
<dbReference type="SMART" id="SM00320">
    <property type="entry name" value="WD40"/>
    <property type="match status" value="5"/>
</dbReference>
<dbReference type="PANTHER" id="PTHR19877">
    <property type="entry name" value="EUKARYOTIC TRANSLATION INITIATION FACTOR 3 SUBUNIT I"/>
    <property type="match status" value="1"/>
</dbReference>
<dbReference type="HAMAP" id="MF_03008">
    <property type="entry name" value="eIF3i"/>
    <property type="match status" value="1"/>
</dbReference>
<dbReference type="GO" id="GO:0003723">
    <property type="term" value="F:RNA binding"/>
    <property type="evidence" value="ECO:0007669"/>
    <property type="project" value="TreeGrafter"/>
</dbReference>
<feature type="repeat" description="WD" evidence="9">
    <location>
        <begin position="676"/>
        <end position="706"/>
    </location>
</feature>
<accession>A0AAX6PGK6</accession>
<keyword evidence="5 8" id="KW-0648">Protein biosynthesis</keyword>
<dbReference type="Gene3D" id="3.10.20.230">
    <property type="entry name" value="Doublecortin domain"/>
    <property type="match status" value="2"/>
</dbReference>
<dbReference type="GO" id="GO:0033290">
    <property type="term" value="C:eukaryotic 48S preinitiation complex"/>
    <property type="evidence" value="ECO:0007669"/>
    <property type="project" value="UniProtKB-UniRule"/>
</dbReference>
<dbReference type="GO" id="GO:0003743">
    <property type="term" value="F:translation initiation factor activity"/>
    <property type="evidence" value="ECO:0007669"/>
    <property type="project" value="UniProtKB-UniRule"/>
</dbReference>
<dbReference type="KEGG" id="hgl:101711310"/>
<dbReference type="InterPro" id="IPR015943">
    <property type="entry name" value="WD40/YVTN_repeat-like_dom_sf"/>
</dbReference>
<evidence type="ECO:0000256" key="1">
    <source>
        <dbReference type="ARBA" id="ARBA00022490"/>
    </source>
</evidence>
<dbReference type="PANTHER" id="PTHR19877:SF1">
    <property type="entry name" value="EUKARYOTIC TRANSLATION INITIATION FACTOR 3 SUBUNIT I"/>
    <property type="match status" value="1"/>
</dbReference>
<dbReference type="AlphaFoldDB" id="A0AAX6PGK6"/>
<dbReference type="CDD" id="cd17150">
    <property type="entry name" value="DCX1_DCDC2B"/>
    <property type="match status" value="1"/>
</dbReference>
<dbReference type="RefSeq" id="XP_004850898.3">
    <property type="nucleotide sequence ID" value="XM_004850841.3"/>
</dbReference>
<evidence type="ECO:0000313" key="13">
    <source>
        <dbReference type="RefSeq" id="XP_004850898.3"/>
    </source>
</evidence>
<dbReference type="InterPro" id="IPR019775">
    <property type="entry name" value="WD40_repeat_CS"/>
</dbReference>
<comment type="function">
    <text evidence="7 8">Component of the eukaryotic translation initiation factor 3 (eIF-3) complex, which is required for several steps in the initiation of protein synthesis. The eIF-3 complex associates with the 40S ribosome and facilitates the recruitment of eIF-1, eIF-1A, eIF-2:GTP:methionyl-tRNAi and eIF-5 to form the 43S pre-initiation complex (43S PIC). The eIF-3 complex stimulates mRNA recruitment to the 43S PIC and scanning of the mRNA for AUG recognition. The eIF-3 complex is also required for disassembly and recycling of post-termination ribosomal complexes and subsequently prevents premature joining of the 40S and 60S ribosomal subunits prior to initiation. The eIF-3 complex specifically targets and initiates translation of a subset of mRNAs involved in cell proliferation, including cell cycling, differentiation and apoptosis, and uses different modes of RNA stem-loop binding to exert either translational activation or repression.</text>
</comment>
<dbReference type="InterPro" id="IPR036572">
    <property type="entry name" value="Doublecortin_dom_sf"/>
</dbReference>
<evidence type="ECO:0000256" key="8">
    <source>
        <dbReference type="HAMAP-Rule" id="MF_03008"/>
    </source>
</evidence>
<evidence type="ECO:0000256" key="6">
    <source>
        <dbReference type="ARBA" id="ARBA00038394"/>
    </source>
</evidence>
<feature type="domain" description="Doublecortin" evidence="11">
    <location>
        <begin position="5"/>
        <end position="87"/>
    </location>
</feature>
<dbReference type="PROSITE" id="PS50309">
    <property type="entry name" value="DC"/>
    <property type="match status" value="2"/>
</dbReference>
<gene>
    <name evidence="13" type="primary">Dcdc2b</name>
    <name evidence="8" type="synonym">EIF3I</name>
    <name evidence="8" type="synonym">EIF3S2</name>
</gene>
<dbReference type="Proteomes" id="UP000694906">
    <property type="component" value="Unplaced"/>
</dbReference>
<evidence type="ECO:0000259" key="11">
    <source>
        <dbReference type="PROSITE" id="PS50309"/>
    </source>
</evidence>
<evidence type="ECO:0000256" key="2">
    <source>
        <dbReference type="ARBA" id="ARBA00022540"/>
    </source>
</evidence>
<dbReference type="InterPro" id="IPR036322">
    <property type="entry name" value="WD40_repeat_dom_sf"/>
</dbReference>
<dbReference type="Gene3D" id="2.130.10.10">
    <property type="entry name" value="YVTN repeat-like/Quinoprotein amine dehydrogenase"/>
    <property type="match status" value="1"/>
</dbReference>
<evidence type="ECO:0000256" key="3">
    <source>
        <dbReference type="ARBA" id="ARBA00022574"/>
    </source>
</evidence>
<dbReference type="CTD" id="149069"/>
<dbReference type="PROSITE" id="PS50294">
    <property type="entry name" value="WD_REPEATS_REGION"/>
    <property type="match status" value="3"/>
</dbReference>
<evidence type="ECO:0000256" key="5">
    <source>
        <dbReference type="ARBA" id="ARBA00022917"/>
    </source>
</evidence>
<dbReference type="GO" id="GO:0035556">
    <property type="term" value="P:intracellular signal transduction"/>
    <property type="evidence" value="ECO:0007669"/>
    <property type="project" value="InterPro"/>
</dbReference>
<keyword evidence="3 9" id="KW-0853">WD repeat</keyword>
<comment type="similarity">
    <text evidence="8">Belongs to the eIF-3 subunit I family.</text>
</comment>
<feature type="repeat" description="WD" evidence="9">
    <location>
        <begin position="579"/>
        <end position="620"/>
    </location>
</feature>
<dbReference type="GeneID" id="101711310"/>
<comment type="subcellular location">
    <subcellularLocation>
        <location evidence="8">Cytoplasm</location>
    </subcellularLocation>
</comment>
<comment type="PTM">
    <text evidence="8">Phosphorylated by TGF-beta type II receptor.</text>
</comment>
<dbReference type="GO" id="GO:0016282">
    <property type="term" value="C:eukaryotic 43S preinitiation complex"/>
    <property type="evidence" value="ECO:0007669"/>
    <property type="project" value="UniProtKB-UniRule"/>
</dbReference>
<keyword evidence="4" id="KW-0677">Repeat</keyword>
<dbReference type="FunFam" id="3.10.20.230:FF:000011">
    <property type="entry name" value="Doublecortin domain containing 2B"/>
    <property type="match status" value="1"/>
</dbReference>
<dbReference type="InterPro" id="IPR003533">
    <property type="entry name" value="Doublecortin_dom"/>
</dbReference>
<keyword evidence="12" id="KW-1185">Reference proteome</keyword>
<keyword evidence="8" id="KW-0597">Phosphoprotein</keyword>
<organism evidence="12 13">
    <name type="scientific">Heterocephalus glaber</name>
    <name type="common">Naked mole rat</name>
    <dbReference type="NCBI Taxonomy" id="10181"/>
    <lineage>
        <taxon>Eukaryota</taxon>
        <taxon>Metazoa</taxon>
        <taxon>Chordata</taxon>
        <taxon>Craniata</taxon>
        <taxon>Vertebrata</taxon>
        <taxon>Euteleostomi</taxon>
        <taxon>Mammalia</taxon>
        <taxon>Eutheria</taxon>
        <taxon>Euarchontoglires</taxon>
        <taxon>Glires</taxon>
        <taxon>Rodentia</taxon>
        <taxon>Hystricomorpha</taxon>
        <taxon>Bathyergidae</taxon>
        <taxon>Heterocephalus</taxon>
    </lineage>
</organism>
<comment type="subunit">
    <text evidence="8">Component of the eukaryotic translation initiation factor 3 (eIF-3) complex, which is composed of 13 subunits: EIF3A, EIF3B, EIF3C, EIF3D, EIF3E, EIF3F, EIF3G, EIF3H, EIF3I, EIF3J, EIF3K, EIF3L and EIF3M. The eIF-3 complex appears to include 3 stable modules: module A is composed of EIF3A, EIF3B, EIF3G and EIF3I; module B is composed of EIF3F, EIF3H, and EIF3M; and module C is composed of EIF3C, EIF3D, EIF3E, EIF3K and EIF3L. EIF3C of module C binds EIF3B of module A and EIF3H of module B, thereby linking the three modules. EIF3J is a labile subunit that binds to the eIF-3 complex via EIF3B. The eIF-3 complex interacts with RPS6KB1 under conditions of nutrient depletion. Mitogenic stimulation leads to binding and activation of a complex composed of MTOR and RPTOR, leading to phosphorylation and release of RPS6KB1 and binding of EIF4B to eIF-3.</text>
</comment>
<protein>
    <recommendedName>
        <fullName evidence="8">Eukaryotic translation initiation factor 3 subunit I</fullName>
        <shortName evidence="8">eIF3i</shortName>
    </recommendedName>
    <alternativeName>
        <fullName evidence="8">Eukaryotic translation initiation factor 3 subunit 2</fullName>
    </alternativeName>
    <alternativeName>
        <fullName evidence="8">eIF-3-beta</fullName>
    </alternativeName>
    <alternativeName>
        <fullName evidence="8">eIF3 p36</fullName>
    </alternativeName>
</protein>
<reference evidence="13" key="1">
    <citation type="submission" date="2025-08" db="UniProtKB">
        <authorList>
            <consortium name="RefSeq"/>
        </authorList>
    </citation>
    <scope>IDENTIFICATION</scope>
</reference>
<dbReference type="SUPFAM" id="SSF89837">
    <property type="entry name" value="Doublecortin (DC)"/>
    <property type="match status" value="2"/>
</dbReference>
<dbReference type="InterPro" id="IPR027525">
    <property type="entry name" value="eIF3i"/>
</dbReference>
<evidence type="ECO:0000256" key="9">
    <source>
        <dbReference type="PROSITE-ProRule" id="PRU00221"/>
    </source>
</evidence>
<evidence type="ECO:0000256" key="7">
    <source>
        <dbReference type="ARBA" id="ARBA00057041"/>
    </source>
</evidence>
<dbReference type="Pfam" id="PF03607">
    <property type="entry name" value="DCX"/>
    <property type="match status" value="2"/>
</dbReference>
<dbReference type="GO" id="GO:0071541">
    <property type="term" value="C:eukaryotic translation initiation factor 3 complex, eIF3m"/>
    <property type="evidence" value="ECO:0007669"/>
    <property type="project" value="TreeGrafter"/>
</dbReference>
<feature type="repeat" description="WD" evidence="9">
    <location>
        <begin position="401"/>
        <end position="442"/>
    </location>
</feature>
<dbReference type="SMART" id="SM00537">
    <property type="entry name" value="DCX"/>
    <property type="match status" value="2"/>
</dbReference>
<dbReference type="FunFam" id="2.130.10.10:FF:000127">
    <property type="entry name" value="Eukaryotic translation initiation factor 3 subunit I"/>
    <property type="match status" value="1"/>
</dbReference>
<dbReference type="PROSITE" id="PS00678">
    <property type="entry name" value="WD_REPEATS_1"/>
    <property type="match status" value="1"/>
</dbReference>
<name>A0AAX6PGK6_HETGA</name>
<evidence type="ECO:0000256" key="10">
    <source>
        <dbReference type="SAM" id="MobiDB-lite"/>
    </source>
</evidence>
<dbReference type="GO" id="GO:0001732">
    <property type="term" value="P:formation of cytoplasmic translation initiation complex"/>
    <property type="evidence" value="ECO:0007669"/>
    <property type="project" value="UniProtKB-UniRule"/>
</dbReference>
<keyword evidence="1 8" id="KW-0963">Cytoplasm</keyword>